<feature type="region of interest" description="Disordered" evidence="1">
    <location>
        <begin position="1"/>
        <end position="77"/>
    </location>
</feature>
<organism evidence="3 4">
    <name type="scientific">Pseudonocardia endophytica</name>
    <dbReference type="NCBI Taxonomy" id="401976"/>
    <lineage>
        <taxon>Bacteria</taxon>
        <taxon>Bacillati</taxon>
        <taxon>Actinomycetota</taxon>
        <taxon>Actinomycetes</taxon>
        <taxon>Pseudonocardiales</taxon>
        <taxon>Pseudonocardiaceae</taxon>
        <taxon>Pseudonocardia</taxon>
    </lineage>
</organism>
<evidence type="ECO:0000313" key="4">
    <source>
        <dbReference type="Proteomes" id="UP000295560"/>
    </source>
</evidence>
<feature type="transmembrane region" description="Helical" evidence="2">
    <location>
        <begin position="105"/>
        <end position="123"/>
    </location>
</feature>
<name>A0A4R1I9G1_PSEEN</name>
<dbReference type="EMBL" id="SMFZ01000001">
    <property type="protein sequence ID" value="TCK26882.1"/>
    <property type="molecule type" value="Genomic_DNA"/>
</dbReference>
<evidence type="ECO:0008006" key="5">
    <source>
        <dbReference type="Google" id="ProtNLM"/>
    </source>
</evidence>
<feature type="transmembrane region" description="Helical" evidence="2">
    <location>
        <begin position="82"/>
        <end position="99"/>
    </location>
</feature>
<protein>
    <recommendedName>
        <fullName evidence="5">DUF4190 domain-containing protein</fullName>
    </recommendedName>
</protein>
<feature type="compositionally biased region" description="Low complexity" evidence="1">
    <location>
        <begin position="154"/>
        <end position="180"/>
    </location>
</feature>
<accession>A0A4R1I9G1</accession>
<feature type="region of interest" description="Disordered" evidence="1">
    <location>
        <begin position="154"/>
        <end position="192"/>
    </location>
</feature>
<dbReference type="AlphaFoldDB" id="A0A4R1I9G1"/>
<dbReference type="RefSeq" id="WP_132424791.1">
    <property type="nucleotide sequence ID" value="NZ_SMFZ01000001.1"/>
</dbReference>
<keyword evidence="2" id="KW-0472">Membrane</keyword>
<dbReference type="OrthoDB" id="4794368at2"/>
<comment type="caution">
    <text evidence="3">The sequence shown here is derived from an EMBL/GenBank/DDBJ whole genome shotgun (WGS) entry which is preliminary data.</text>
</comment>
<evidence type="ECO:0000313" key="3">
    <source>
        <dbReference type="EMBL" id="TCK26882.1"/>
    </source>
</evidence>
<sequence>MTTPQIPRHSAEPTGRPDIRATPQIPAQWGPPTAPPQWNHPQTGPQWGHPQTGPYWNHPQIPPQWAGPPSARGPRPDLPKRGIGLGLAALITAAIGLLFGLFGSAIGFLLGLVAIGLGIAGYIRRSGRVLAAVGGGVAALAMIASLTVASVGASTSSTPASASPTPSAPPVSTAPVAQPTTAPPPPPAPARTITARDWQKIAKDPTAHIGESIVVYGTVTQFDAATGTDSFRANVDGVRQQNEYEYETNTFLTGDVSTLSDVVNGDTFRAEVVVGQPYTYTTTMGGQMTVPTLSVTKIAPLK</sequence>
<dbReference type="Proteomes" id="UP000295560">
    <property type="component" value="Unassembled WGS sequence"/>
</dbReference>
<keyword evidence="2" id="KW-0812">Transmembrane</keyword>
<keyword evidence="2" id="KW-1133">Transmembrane helix</keyword>
<reference evidence="3 4" key="1">
    <citation type="submission" date="2019-03" db="EMBL/GenBank/DDBJ databases">
        <title>Sequencing the genomes of 1000 actinobacteria strains.</title>
        <authorList>
            <person name="Klenk H.-P."/>
        </authorList>
    </citation>
    <scope>NUCLEOTIDE SEQUENCE [LARGE SCALE GENOMIC DNA]</scope>
    <source>
        <strain evidence="3 4">DSM 44969</strain>
    </source>
</reference>
<proteinExistence type="predicted"/>
<keyword evidence="4" id="KW-1185">Reference proteome</keyword>
<evidence type="ECO:0000256" key="2">
    <source>
        <dbReference type="SAM" id="Phobius"/>
    </source>
</evidence>
<feature type="compositionally biased region" description="Basic and acidic residues" evidence="1">
    <location>
        <begin position="9"/>
        <end position="19"/>
    </location>
</feature>
<gene>
    <name evidence="3" type="ORF">EV378_2727</name>
</gene>
<feature type="transmembrane region" description="Helical" evidence="2">
    <location>
        <begin position="130"/>
        <end position="153"/>
    </location>
</feature>
<evidence type="ECO:0000256" key="1">
    <source>
        <dbReference type="SAM" id="MobiDB-lite"/>
    </source>
</evidence>